<evidence type="ECO:0000313" key="2">
    <source>
        <dbReference type="EMBL" id="KAA9157190.1"/>
    </source>
</evidence>
<dbReference type="RefSeq" id="WP_144748022.1">
    <property type="nucleotide sequence ID" value="NZ_VMNW02000043.1"/>
</dbReference>
<feature type="signal peptide" evidence="1">
    <location>
        <begin position="1"/>
        <end position="28"/>
    </location>
</feature>
<dbReference type="EMBL" id="VMNW02000043">
    <property type="protein sequence ID" value="KAA9157190.1"/>
    <property type="molecule type" value="Genomic_DNA"/>
</dbReference>
<accession>A0A5N0UXV4</accession>
<comment type="caution">
    <text evidence="2">The sequence shown here is derived from an EMBL/GenBank/DDBJ whole genome shotgun (WGS) entry which is preliminary data.</text>
</comment>
<dbReference type="InterPro" id="IPR005297">
    <property type="entry name" value="Lipoprotein_repeat"/>
</dbReference>
<dbReference type="OrthoDB" id="597632at2"/>
<proteinExistence type="predicted"/>
<dbReference type="Pfam" id="PF03640">
    <property type="entry name" value="Lipoprotein_15"/>
    <property type="match status" value="2"/>
</dbReference>
<evidence type="ECO:0000313" key="3">
    <source>
        <dbReference type="Proteomes" id="UP000319769"/>
    </source>
</evidence>
<reference evidence="2" key="1">
    <citation type="submission" date="2019-09" db="EMBL/GenBank/DDBJ databases">
        <authorList>
            <person name="Teo W.F.A."/>
            <person name="Duangmal K."/>
        </authorList>
    </citation>
    <scope>NUCLEOTIDE SEQUENCE [LARGE SCALE GENOMIC DNA]</scope>
    <source>
        <strain evidence="2">K81G1</strain>
    </source>
</reference>
<dbReference type="PROSITE" id="PS51257">
    <property type="entry name" value="PROKAR_LIPOPROTEIN"/>
    <property type="match status" value="1"/>
</dbReference>
<name>A0A5N0UXV4_9PSEU</name>
<dbReference type="PANTHER" id="PTHR39335">
    <property type="entry name" value="BLL4220 PROTEIN"/>
    <property type="match status" value="1"/>
</dbReference>
<gene>
    <name evidence="2" type="ORF">FPZ12_025735</name>
</gene>
<dbReference type="Proteomes" id="UP000319769">
    <property type="component" value="Unassembled WGS sequence"/>
</dbReference>
<dbReference type="AlphaFoldDB" id="A0A5N0UXV4"/>
<dbReference type="GO" id="GO:0043448">
    <property type="term" value="P:alkane catabolic process"/>
    <property type="evidence" value="ECO:0007669"/>
    <property type="project" value="TreeGrafter"/>
</dbReference>
<sequence>MVPRPAALAVAATLAVVVAGCGTGGGSAAGPPADLNGITTDALGAVVADAQGHVLYRFDGDTSQPPVSHCYGPCAETWRPVLTSSSTITSQGLARNLVSATTREDGSQQVTLAGWPLYHYVKDTVANQAAGQGMDGRWFAVTPAGGRAEASTSDSGGY</sequence>
<protein>
    <recommendedName>
        <fullName evidence="4">Lipoprotein with Yx(FWY)xxD motif</fullName>
    </recommendedName>
</protein>
<dbReference type="PANTHER" id="PTHR39335:SF1">
    <property type="entry name" value="BLL4220 PROTEIN"/>
    <property type="match status" value="1"/>
</dbReference>
<evidence type="ECO:0008006" key="4">
    <source>
        <dbReference type="Google" id="ProtNLM"/>
    </source>
</evidence>
<keyword evidence="3" id="KW-1185">Reference proteome</keyword>
<evidence type="ECO:0000256" key="1">
    <source>
        <dbReference type="SAM" id="SignalP"/>
    </source>
</evidence>
<feature type="chain" id="PRO_5024419503" description="Lipoprotein with Yx(FWY)xxD motif" evidence="1">
    <location>
        <begin position="29"/>
        <end position="158"/>
    </location>
</feature>
<organism evidence="2 3">
    <name type="scientific">Amycolatopsis acidicola</name>
    <dbReference type="NCBI Taxonomy" id="2596893"/>
    <lineage>
        <taxon>Bacteria</taxon>
        <taxon>Bacillati</taxon>
        <taxon>Actinomycetota</taxon>
        <taxon>Actinomycetes</taxon>
        <taxon>Pseudonocardiales</taxon>
        <taxon>Pseudonocardiaceae</taxon>
        <taxon>Amycolatopsis</taxon>
    </lineage>
</organism>
<keyword evidence="1" id="KW-0732">Signal</keyword>